<feature type="region of interest" description="Disordered" evidence="1">
    <location>
        <begin position="1"/>
        <end position="30"/>
    </location>
</feature>
<gene>
    <name evidence="2" type="ORF">An01g04490</name>
</gene>
<feature type="compositionally biased region" description="Basic and acidic residues" evidence="1">
    <location>
        <begin position="1"/>
        <end position="14"/>
    </location>
</feature>
<dbReference type="VEuPathDB" id="FungiDB:An01g04490"/>
<reference evidence="2" key="2">
    <citation type="submission" date="2025-08" db="UniProtKB">
        <authorList>
            <consortium name="RefSeq"/>
        </authorList>
    </citation>
    <scope>IDENTIFICATION</scope>
</reference>
<reference evidence="2" key="1">
    <citation type="submission" date="2025-02" db="EMBL/GenBank/DDBJ databases">
        <authorList>
            <consortium name="NCBI Genome Project"/>
        </authorList>
    </citation>
    <scope>NUCLEOTIDE SEQUENCE</scope>
</reference>
<dbReference type="KEGG" id="ang:An01g04490"/>
<name>A0AAJ8DXS6_ASPNG</name>
<organism evidence="2">
    <name type="scientific">Aspergillus niger</name>
    <dbReference type="NCBI Taxonomy" id="5061"/>
    <lineage>
        <taxon>Eukaryota</taxon>
        <taxon>Fungi</taxon>
        <taxon>Dikarya</taxon>
        <taxon>Ascomycota</taxon>
        <taxon>Pezizomycotina</taxon>
        <taxon>Eurotiomycetes</taxon>
        <taxon>Eurotiomycetidae</taxon>
        <taxon>Eurotiales</taxon>
        <taxon>Aspergillaceae</taxon>
        <taxon>Aspergillus</taxon>
        <taxon>Aspergillus subgen. Circumdati</taxon>
    </lineage>
</organism>
<dbReference type="AlphaFoldDB" id="A0AAJ8DXS6"/>
<accession>A0AAJ8DXS6</accession>
<evidence type="ECO:0000256" key="1">
    <source>
        <dbReference type="SAM" id="MobiDB-lite"/>
    </source>
</evidence>
<dbReference type="GeneID" id="84589923"/>
<protein>
    <submittedName>
        <fullName evidence="2">Uncharacterized protein</fullName>
    </submittedName>
</protein>
<evidence type="ECO:0000313" key="2">
    <source>
        <dbReference type="RefSeq" id="XP_059599632.1"/>
    </source>
</evidence>
<dbReference type="RefSeq" id="XP_059599632.1">
    <property type="nucleotide sequence ID" value="XM_059747573.1"/>
</dbReference>
<sequence>MDRRSKLKDGEKGESGTMFQPRSPSGWPPAHCRVASAADVVNALRLRDFIHDVAAAVAAANTIDQLPYPKKLILLDKDSAHIRFFPHMNKKTILRKETARRRTSDRFLSCPADPAPGYDADAVSVVLD</sequence>
<proteinExistence type="predicted"/>